<reference evidence="4 5" key="1">
    <citation type="submission" date="2012-05" db="EMBL/GenBank/DDBJ databases">
        <authorList>
            <person name="Harkins D.M."/>
            <person name="Madupu R."/>
            <person name="Durkin A.S."/>
            <person name="Torralba M."/>
            <person name="Methe B."/>
            <person name="Sutton G.G."/>
            <person name="Nelson K.E."/>
        </authorList>
    </citation>
    <scope>NUCLEOTIDE SEQUENCE [LARGE SCALE GENOMIC DNA]</scope>
    <source>
        <strain evidence="4 5">F0489</strain>
    </source>
</reference>
<dbReference type="GO" id="GO:0016491">
    <property type="term" value="F:oxidoreductase activity"/>
    <property type="evidence" value="ECO:0007669"/>
    <property type="project" value="InterPro"/>
</dbReference>
<dbReference type="PANTHER" id="PTHR42852">
    <property type="entry name" value="THIOL:DISULFIDE INTERCHANGE PROTEIN DSBE"/>
    <property type="match status" value="1"/>
</dbReference>
<dbReference type="RefSeq" id="WP_008729677.1">
    <property type="nucleotide sequence ID" value="NZ_AKFT01000013.1"/>
</dbReference>
<dbReference type="AlphaFoldDB" id="J1HP75"/>
<dbReference type="Pfam" id="PF00578">
    <property type="entry name" value="AhpC-TSA"/>
    <property type="match status" value="1"/>
</dbReference>
<keyword evidence="2" id="KW-1133">Transmembrane helix</keyword>
<keyword evidence="5" id="KW-1185">Reference proteome</keyword>
<feature type="compositionally biased region" description="Basic and acidic residues" evidence="1">
    <location>
        <begin position="12"/>
        <end position="21"/>
    </location>
</feature>
<feature type="compositionally biased region" description="Acidic residues" evidence="1">
    <location>
        <begin position="1"/>
        <end position="11"/>
    </location>
</feature>
<dbReference type="CDD" id="cd02966">
    <property type="entry name" value="TlpA_like_family"/>
    <property type="match status" value="1"/>
</dbReference>
<dbReference type="PROSITE" id="PS51352">
    <property type="entry name" value="THIOREDOXIN_2"/>
    <property type="match status" value="1"/>
</dbReference>
<evidence type="ECO:0000259" key="3">
    <source>
        <dbReference type="PROSITE" id="PS51352"/>
    </source>
</evidence>
<dbReference type="Gene3D" id="3.40.30.10">
    <property type="entry name" value="Glutaredoxin"/>
    <property type="match status" value="1"/>
</dbReference>
<feature type="transmembrane region" description="Helical" evidence="2">
    <location>
        <begin position="45"/>
        <end position="66"/>
    </location>
</feature>
<organism evidence="4 5">
    <name type="scientific">Actinomyces massiliensis F0489</name>
    <dbReference type="NCBI Taxonomy" id="1125718"/>
    <lineage>
        <taxon>Bacteria</taxon>
        <taxon>Bacillati</taxon>
        <taxon>Actinomycetota</taxon>
        <taxon>Actinomycetes</taxon>
        <taxon>Actinomycetales</taxon>
        <taxon>Actinomycetaceae</taxon>
        <taxon>Actinomyces</taxon>
    </lineage>
</organism>
<accession>J1HP75</accession>
<dbReference type="InterPro" id="IPR000866">
    <property type="entry name" value="AhpC/TSA"/>
</dbReference>
<evidence type="ECO:0000256" key="1">
    <source>
        <dbReference type="SAM" id="MobiDB-lite"/>
    </source>
</evidence>
<dbReference type="GO" id="GO:0016209">
    <property type="term" value="F:antioxidant activity"/>
    <property type="evidence" value="ECO:0007669"/>
    <property type="project" value="InterPro"/>
</dbReference>
<evidence type="ECO:0000313" key="4">
    <source>
        <dbReference type="EMBL" id="EJF47398.1"/>
    </source>
</evidence>
<dbReference type="SUPFAM" id="SSF52833">
    <property type="entry name" value="Thioredoxin-like"/>
    <property type="match status" value="1"/>
</dbReference>
<evidence type="ECO:0000313" key="5">
    <source>
        <dbReference type="Proteomes" id="UP000002941"/>
    </source>
</evidence>
<keyword evidence="2" id="KW-0472">Membrane</keyword>
<gene>
    <name evidence="4" type="ORF">HMPREF1318_1560</name>
</gene>
<sequence>MPDLPEPDGPAEPDKVDKVGESAEPDEAGPVDEPAWRARLRRSGFGQIAVVLVTSFAIAITAWWVVRPSATEEPRAETAVVTQVDIEGVQSAPVAGDAAPAFEGADIKGGPVSLAQMRGKPVWLMFVATWCTGCRTEMPDVKDAVAAYGDDIQLVVVYTGESVSTVRSYADRVGNDFTQVADESQAISASYGVMGVPSHVFIDADGVVHQVQVGLLSSDQMARAIEEVKAG</sequence>
<dbReference type="OrthoDB" id="9790194at2"/>
<dbReference type="InterPro" id="IPR013766">
    <property type="entry name" value="Thioredoxin_domain"/>
</dbReference>
<dbReference type="InterPro" id="IPR036249">
    <property type="entry name" value="Thioredoxin-like_sf"/>
</dbReference>
<evidence type="ECO:0000256" key="2">
    <source>
        <dbReference type="SAM" id="Phobius"/>
    </source>
</evidence>
<name>J1HP75_9ACTO</name>
<dbReference type="PATRIC" id="fig|1125718.3.peg.280"/>
<dbReference type="EMBL" id="AKFT01000013">
    <property type="protein sequence ID" value="EJF47398.1"/>
    <property type="molecule type" value="Genomic_DNA"/>
</dbReference>
<feature type="region of interest" description="Disordered" evidence="1">
    <location>
        <begin position="1"/>
        <end position="34"/>
    </location>
</feature>
<dbReference type="InterPro" id="IPR050553">
    <property type="entry name" value="Thioredoxin_ResA/DsbE_sf"/>
</dbReference>
<protein>
    <submittedName>
        <fullName evidence="4">Redoxin</fullName>
    </submittedName>
</protein>
<feature type="domain" description="Thioredoxin" evidence="3">
    <location>
        <begin position="93"/>
        <end position="230"/>
    </location>
</feature>
<comment type="caution">
    <text evidence="4">The sequence shown here is derived from an EMBL/GenBank/DDBJ whole genome shotgun (WGS) entry which is preliminary data.</text>
</comment>
<dbReference type="Proteomes" id="UP000002941">
    <property type="component" value="Unassembled WGS sequence"/>
</dbReference>
<keyword evidence="2" id="KW-0812">Transmembrane</keyword>
<dbReference type="PANTHER" id="PTHR42852:SF17">
    <property type="entry name" value="THIOREDOXIN-LIKE PROTEIN HI_1115"/>
    <property type="match status" value="1"/>
</dbReference>
<dbReference type="eggNOG" id="COG1225">
    <property type="taxonomic scope" value="Bacteria"/>
</dbReference>
<proteinExistence type="predicted"/>